<dbReference type="EMBL" id="AM476801">
    <property type="protein sequence ID" value="CAN61948.1"/>
    <property type="molecule type" value="Genomic_DNA"/>
</dbReference>
<evidence type="ECO:0000313" key="1">
    <source>
        <dbReference type="EMBL" id="CAN61948.1"/>
    </source>
</evidence>
<protein>
    <submittedName>
        <fullName evidence="1">Uncharacterized protein</fullName>
    </submittedName>
</protein>
<organism evidence="1">
    <name type="scientific">Vitis vinifera</name>
    <name type="common">Grape</name>
    <dbReference type="NCBI Taxonomy" id="29760"/>
    <lineage>
        <taxon>Eukaryota</taxon>
        <taxon>Viridiplantae</taxon>
        <taxon>Streptophyta</taxon>
        <taxon>Embryophyta</taxon>
        <taxon>Tracheophyta</taxon>
        <taxon>Spermatophyta</taxon>
        <taxon>Magnoliopsida</taxon>
        <taxon>eudicotyledons</taxon>
        <taxon>Gunneridae</taxon>
        <taxon>Pentapetalae</taxon>
        <taxon>rosids</taxon>
        <taxon>Vitales</taxon>
        <taxon>Vitaceae</taxon>
        <taxon>Viteae</taxon>
        <taxon>Vitis</taxon>
    </lineage>
</organism>
<dbReference type="AlphaFoldDB" id="A5BZI2"/>
<name>A5BZI2_VITVI</name>
<reference evidence="1" key="1">
    <citation type="journal article" date="2007" name="PLoS ONE">
        <title>The first genome sequence of an elite grapevine cultivar (Pinot noir Vitis vinifera L.): coping with a highly heterozygous genome.</title>
        <authorList>
            <person name="Velasco R."/>
            <person name="Zharkikh A."/>
            <person name="Troggio M."/>
            <person name="Cartwright D.A."/>
            <person name="Cestaro A."/>
            <person name="Pruss D."/>
            <person name="Pindo M."/>
            <person name="FitzGerald L.M."/>
            <person name="Vezzulli S."/>
            <person name="Reid J."/>
            <person name="Malacarne G."/>
            <person name="Iliev D."/>
            <person name="Coppola G."/>
            <person name="Wardell B."/>
            <person name="Micheletti D."/>
            <person name="Macalma T."/>
            <person name="Facci M."/>
            <person name="Mitchell J.T."/>
            <person name="Perazzolli M."/>
            <person name="Eldredge G."/>
            <person name="Gatto P."/>
            <person name="Oyzerski R."/>
            <person name="Moretto M."/>
            <person name="Gutin N."/>
            <person name="Stefanini M."/>
            <person name="Chen Y."/>
            <person name="Segala C."/>
            <person name="Davenport C."/>
            <person name="Dematte L."/>
            <person name="Mraz A."/>
            <person name="Battilana J."/>
            <person name="Stormo K."/>
            <person name="Costa F."/>
            <person name="Tao Q."/>
            <person name="Si-Ammour A."/>
            <person name="Harkins T."/>
            <person name="Lackey A."/>
            <person name="Perbost C."/>
            <person name="Taillon B."/>
            <person name="Stella A."/>
            <person name="Solovyev V."/>
            <person name="Fawcett J.A."/>
            <person name="Sterck L."/>
            <person name="Vandepoele K."/>
            <person name="Grando S.M."/>
            <person name="Toppo S."/>
            <person name="Moser C."/>
            <person name="Lanchbury J."/>
            <person name="Bogden R."/>
            <person name="Skolnick M."/>
            <person name="Sgaramella V."/>
            <person name="Bhatnagar S.K."/>
            <person name="Fontana P."/>
            <person name="Gutin A."/>
            <person name="Van de Peer Y."/>
            <person name="Salamini F."/>
            <person name="Viola R."/>
        </authorList>
    </citation>
    <scope>NUCLEOTIDE SEQUENCE</scope>
</reference>
<gene>
    <name evidence="1" type="ORF">VITISV_039743</name>
</gene>
<sequence>MRKLCIETTDQSSIKSKESVLVCRYQDADSGFGSSLQRYFQILVPVIVLTRLSRVLDHQIHQTWEESWKTLSWSALDHGLGCDGISMKAKTLRGDGSETHFSIDDLSESSLLTVTNNISVHNSTPPIHASKSRGFREFSALLIDSISIWALKRVNETEITAPDVFIEEPPPKENKVVKHENVHIPSLEWSNSVRPVSVIFIDNLALVIFCEEMEKGMLIFRMSRLHRYWRENSVGLSNQAVLKIGSHMAVV</sequence>
<proteinExistence type="predicted"/>
<accession>A5BZI2</accession>